<sequence>MYSGSDSLDDLDDRVRDIAGLITHLTSAAAFADRALRRGRAPEAEITRLMVTQLTHTAGALGHALADLGEAVANAGVLHQLAATPRSAQRTTSMESTRARLHARIDSARGRLNKAGARLHQAADRLTATPAAPRSPRASATAPVPLPRSAASRTR</sequence>
<evidence type="ECO:0000256" key="1">
    <source>
        <dbReference type="SAM" id="MobiDB-lite"/>
    </source>
</evidence>
<accession>A0A5P2BDI3</accession>
<name>A0A5P2BDI3_STRVZ</name>
<dbReference type="RefSeq" id="WP_150168004.1">
    <property type="nucleotide sequence ID" value="NZ_CP029193.1"/>
</dbReference>
<feature type="region of interest" description="Disordered" evidence="1">
    <location>
        <begin position="114"/>
        <end position="155"/>
    </location>
</feature>
<evidence type="ECO:0000313" key="3">
    <source>
        <dbReference type="Proteomes" id="UP000323046"/>
    </source>
</evidence>
<dbReference type="OrthoDB" id="4243997at2"/>
<protein>
    <submittedName>
        <fullName evidence="2">Uncharacterized protein</fullName>
    </submittedName>
</protein>
<reference evidence="2 3" key="1">
    <citation type="submission" date="2018-05" db="EMBL/GenBank/DDBJ databases">
        <title>Streptomyces venezuelae.</title>
        <authorList>
            <person name="Kim W."/>
            <person name="Lee N."/>
            <person name="Cho B.-K."/>
        </authorList>
    </citation>
    <scope>NUCLEOTIDE SEQUENCE [LARGE SCALE GENOMIC DNA]</scope>
    <source>
        <strain evidence="2 3">ATCC 14583</strain>
    </source>
</reference>
<evidence type="ECO:0000313" key="2">
    <source>
        <dbReference type="EMBL" id="QES27281.1"/>
    </source>
</evidence>
<dbReference type="EMBL" id="CP029193">
    <property type="protein sequence ID" value="QES27281.1"/>
    <property type="molecule type" value="Genomic_DNA"/>
</dbReference>
<organism evidence="2 3">
    <name type="scientific">Streptomyces venezuelae</name>
    <dbReference type="NCBI Taxonomy" id="54571"/>
    <lineage>
        <taxon>Bacteria</taxon>
        <taxon>Bacillati</taxon>
        <taxon>Actinomycetota</taxon>
        <taxon>Actinomycetes</taxon>
        <taxon>Kitasatosporales</taxon>
        <taxon>Streptomycetaceae</taxon>
        <taxon>Streptomyces</taxon>
    </lineage>
</organism>
<feature type="compositionally biased region" description="Low complexity" evidence="1">
    <location>
        <begin position="127"/>
        <end position="143"/>
    </location>
</feature>
<gene>
    <name evidence="2" type="ORF">DEJ47_13155</name>
</gene>
<proteinExistence type="predicted"/>
<keyword evidence="3" id="KW-1185">Reference proteome</keyword>
<dbReference type="Proteomes" id="UP000323046">
    <property type="component" value="Chromosome"/>
</dbReference>
<dbReference type="AlphaFoldDB" id="A0A5P2BDI3"/>